<name>A0A433QRI5_9FUNG</name>
<proteinExistence type="predicted"/>
<keyword evidence="2" id="KW-0285">Flavoprotein</keyword>
<dbReference type="EMBL" id="RBNJ01002101">
    <property type="protein sequence ID" value="RUS32380.1"/>
    <property type="molecule type" value="Genomic_DNA"/>
</dbReference>
<dbReference type="GO" id="GO:0005829">
    <property type="term" value="C:cytosol"/>
    <property type="evidence" value="ECO:0007669"/>
    <property type="project" value="TreeGrafter"/>
</dbReference>
<dbReference type="AlphaFoldDB" id="A0A433QRI5"/>
<dbReference type="PANTHER" id="PTHR19384:SF17">
    <property type="entry name" value="NADPH--CYTOCHROME P450 REDUCTASE"/>
    <property type="match status" value="1"/>
</dbReference>
<comment type="caution">
    <text evidence="6">The sequence shown here is derived from an EMBL/GenBank/DDBJ whole genome shotgun (WGS) entry which is preliminary data.</text>
</comment>
<dbReference type="PRINTS" id="PR00371">
    <property type="entry name" value="FPNCR"/>
</dbReference>
<keyword evidence="3" id="KW-0274">FAD</keyword>
<dbReference type="Proteomes" id="UP000274822">
    <property type="component" value="Unassembled WGS sequence"/>
</dbReference>
<dbReference type="Pfam" id="PF00175">
    <property type="entry name" value="NAD_binding_1"/>
    <property type="match status" value="1"/>
</dbReference>
<keyword evidence="7" id="KW-1185">Reference proteome</keyword>
<reference evidence="6 7" key="1">
    <citation type="journal article" date="2018" name="New Phytol.">
        <title>Phylogenomics of Endogonaceae and evolution of mycorrhizas within Mucoromycota.</title>
        <authorList>
            <person name="Chang Y."/>
            <person name="Desiro A."/>
            <person name="Na H."/>
            <person name="Sandor L."/>
            <person name="Lipzen A."/>
            <person name="Clum A."/>
            <person name="Barry K."/>
            <person name="Grigoriev I.V."/>
            <person name="Martin F.M."/>
            <person name="Stajich J.E."/>
            <person name="Smith M.E."/>
            <person name="Bonito G."/>
            <person name="Spatafora J.W."/>
        </authorList>
    </citation>
    <scope>NUCLEOTIDE SEQUENCE [LARGE SCALE GENOMIC DNA]</scope>
    <source>
        <strain evidence="6 7">AD002</strain>
    </source>
</reference>
<feature type="domain" description="Oxidoreductase FAD/NAD(P)-binding" evidence="5">
    <location>
        <begin position="55"/>
        <end position="163"/>
    </location>
</feature>
<dbReference type="SUPFAM" id="SSF52343">
    <property type="entry name" value="Ferredoxin reductase-like, C-terminal NADP-linked domain"/>
    <property type="match status" value="1"/>
</dbReference>
<dbReference type="InterPro" id="IPR001433">
    <property type="entry name" value="OxRdtase_FAD/NAD-bd"/>
</dbReference>
<protein>
    <recommendedName>
        <fullName evidence="4">NADPH--hemoprotein reductase</fullName>
        <ecNumber evidence="4">1.6.2.4</ecNumber>
    </recommendedName>
</protein>
<dbReference type="GO" id="GO:0010181">
    <property type="term" value="F:FMN binding"/>
    <property type="evidence" value="ECO:0007669"/>
    <property type="project" value="TreeGrafter"/>
</dbReference>
<dbReference type="InterPro" id="IPR039261">
    <property type="entry name" value="FNR_nucleotide-bd"/>
</dbReference>
<accession>A0A433QRI5</accession>
<evidence type="ECO:0000259" key="5">
    <source>
        <dbReference type="Pfam" id="PF00175"/>
    </source>
</evidence>
<gene>
    <name evidence="6" type="ORF">BC938DRAFT_475555</name>
</gene>
<organism evidence="6 7">
    <name type="scientific">Jimgerdemannia flammicorona</name>
    <dbReference type="NCBI Taxonomy" id="994334"/>
    <lineage>
        <taxon>Eukaryota</taxon>
        <taxon>Fungi</taxon>
        <taxon>Fungi incertae sedis</taxon>
        <taxon>Mucoromycota</taxon>
        <taxon>Mucoromycotina</taxon>
        <taxon>Endogonomycetes</taxon>
        <taxon>Endogonales</taxon>
        <taxon>Endogonaceae</taxon>
        <taxon>Jimgerdemannia</taxon>
    </lineage>
</organism>
<evidence type="ECO:0000313" key="6">
    <source>
        <dbReference type="EMBL" id="RUS32380.1"/>
    </source>
</evidence>
<comment type="cofactor">
    <cofactor evidence="1">
        <name>FAD</name>
        <dbReference type="ChEBI" id="CHEBI:57692"/>
    </cofactor>
</comment>
<dbReference type="GO" id="GO:0050660">
    <property type="term" value="F:flavin adenine dinucleotide binding"/>
    <property type="evidence" value="ECO:0007669"/>
    <property type="project" value="TreeGrafter"/>
</dbReference>
<evidence type="ECO:0000256" key="3">
    <source>
        <dbReference type="ARBA" id="ARBA00022827"/>
    </source>
</evidence>
<dbReference type="InterPro" id="IPR001709">
    <property type="entry name" value="Flavoprot_Pyr_Nucl_cyt_Rdtase"/>
</dbReference>
<sequence>MVNEFSLKEFLCAVMVVKNPNAVHLSPAGTTFRASVKRPKTTFALPSNSTTPIIMIAAGTGLSPFRGFLRQRQALGLKSTAKGGVSNAYLFFGCSHIDQDIIYRDELEAFVEDGNLTALHTAFSRHCNDPKRYVQHHIMANASHVWNFISEHKAIIYICGAGMYAGHLS</sequence>
<evidence type="ECO:0000256" key="2">
    <source>
        <dbReference type="ARBA" id="ARBA00022630"/>
    </source>
</evidence>
<dbReference type="GO" id="GO:0003958">
    <property type="term" value="F:NADPH-hemoprotein reductase activity"/>
    <property type="evidence" value="ECO:0007669"/>
    <property type="project" value="UniProtKB-EC"/>
</dbReference>
<evidence type="ECO:0000256" key="4">
    <source>
        <dbReference type="ARBA" id="ARBA00023797"/>
    </source>
</evidence>
<dbReference type="Gene3D" id="3.40.50.80">
    <property type="entry name" value="Nucleotide-binding domain of ferredoxin-NADP reductase (FNR) module"/>
    <property type="match status" value="1"/>
</dbReference>
<evidence type="ECO:0000256" key="1">
    <source>
        <dbReference type="ARBA" id="ARBA00001974"/>
    </source>
</evidence>
<dbReference type="EC" id="1.6.2.4" evidence="4"/>
<dbReference type="PANTHER" id="PTHR19384">
    <property type="entry name" value="NITRIC OXIDE SYNTHASE-RELATED"/>
    <property type="match status" value="1"/>
</dbReference>
<evidence type="ECO:0000313" key="7">
    <source>
        <dbReference type="Proteomes" id="UP000274822"/>
    </source>
</evidence>